<dbReference type="HOGENOM" id="CLU_677751_0_0_7"/>
<dbReference type="BioCyc" id="SCEL448385:SCE_RS09610-MONOMER"/>
<feature type="chain" id="PRO_5002738513" evidence="2">
    <location>
        <begin position="24"/>
        <end position="406"/>
    </location>
</feature>
<dbReference type="InterPro" id="IPR011042">
    <property type="entry name" value="6-blade_b-propeller_TolB-like"/>
</dbReference>
<feature type="signal peptide" evidence="2">
    <location>
        <begin position="1"/>
        <end position="23"/>
    </location>
</feature>
<dbReference type="KEGG" id="scl:sce1875"/>
<organism evidence="3 4">
    <name type="scientific">Sorangium cellulosum (strain So ce56)</name>
    <name type="common">Polyangium cellulosum (strain So ce56)</name>
    <dbReference type="NCBI Taxonomy" id="448385"/>
    <lineage>
        <taxon>Bacteria</taxon>
        <taxon>Pseudomonadati</taxon>
        <taxon>Myxococcota</taxon>
        <taxon>Polyangia</taxon>
        <taxon>Polyangiales</taxon>
        <taxon>Polyangiaceae</taxon>
        <taxon>Sorangium</taxon>
    </lineage>
</organism>
<dbReference type="STRING" id="448385.sce1875"/>
<dbReference type="OrthoDB" id="9812921at2"/>
<feature type="compositionally biased region" description="Gly residues" evidence="1">
    <location>
        <begin position="42"/>
        <end position="59"/>
    </location>
</feature>
<feature type="region of interest" description="Disordered" evidence="1">
    <location>
        <begin position="29"/>
        <end position="79"/>
    </location>
</feature>
<protein>
    <submittedName>
        <fullName evidence="3">Secreted protein</fullName>
    </submittedName>
</protein>
<evidence type="ECO:0000256" key="1">
    <source>
        <dbReference type="SAM" id="MobiDB-lite"/>
    </source>
</evidence>
<evidence type="ECO:0000256" key="2">
    <source>
        <dbReference type="SAM" id="SignalP"/>
    </source>
</evidence>
<proteinExistence type="predicted"/>
<dbReference type="Proteomes" id="UP000002139">
    <property type="component" value="Chromosome"/>
</dbReference>
<dbReference type="RefSeq" id="WP_012234510.1">
    <property type="nucleotide sequence ID" value="NC_010162.1"/>
</dbReference>
<feature type="compositionally biased region" description="Gly residues" evidence="1">
    <location>
        <begin position="65"/>
        <end position="79"/>
    </location>
</feature>
<dbReference type="PROSITE" id="PS51257">
    <property type="entry name" value="PROKAR_LIPOPROTEIN"/>
    <property type="match status" value="1"/>
</dbReference>
<feature type="compositionally biased region" description="Low complexity" evidence="1">
    <location>
        <begin position="29"/>
        <end position="41"/>
    </location>
</feature>
<keyword evidence="4" id="KW-1185">Reference proteome</keyword>
<dbReference type="AlphaFoldDB" id="A9FP84"/>
<dbReference type="SUPFAM" id="SSF82171">
    <property type="entry name" value="DPP6 N-terminal domain-like"/>
    <property type="match status" value="1"/>
</dbReference>
<reference evidence="3 4" key="1">
    <citation type="journal article" date="2007" name="Nat. Biotechnol.">
        <title>Complete genome sequence of the myxobacterium Sorangium cellulosum.</title>
        <authorList>
            <person name="Schneiker S."/>
            <person name="Perlova O."/>
            <person name="Kaiser O."/>
            <person name="Gerth K."/>
            <person name="Alici A."/>
            <person name="Altmeyer M.O."/>
            <person name="Bartels D."/>
            <person name="Bekel T."/>
            <person name="Beyer S."/>
            <person name="Bode E."/>
            <person name="Bode H.B."/>
            <person name="Bolten C.J."/>
            <person name="Choudhuri J.V."/>
            <person name="Doss S."/>
            <person name="Elnakady Y.A."/>
            <person name="Frank B."/>
            <person name="Gaigalat L."/>
            <person name="Goesmann A."/>
            <person name="Groeger C."/>
            <person name="Gross F."/>
            <person name="Jelsbak L."/>
            <person name="Jelsbak L."/>
            <person name="Kalinowski J."/>
            <person name="Kegler C."/>
            <person name="Knauber T."/>
            <person name="Konietzny S."/>
            <person name="Kopp M."/>
            <person name="Krause L."/>
            <person name="Krug D."/>
            <person name="Linke B."/>
            <person name="Mahmud T."/>
            <person name="Martinez-Arias R."/>
            <person name="McHardy A.C."/>
            <person name="Merai M."/>
            <person name="Meyer F."/>
            <person name="Mormann S."/>
            <person name="Munoz-Dorado J."/>
            <person name="Perez J."/>
            <person name="Pradella S."/>
            <person name="Rachid S."/>
            <person name="Raddatz G."/>
            <person name="Rosenau F."/>
            <person name="Rueckert C."/>
            <person name="Sasse F."/>
            <person name="Scharfe M."/>
            <person name="Schuster S.C."/>
            <person name="Suen G."/>
            <person name="Treuner-Lange A."/>
            <person name="Velicer G.J."/>
            <person name="Vorholter F.-J."/>
            <person name="Weissman K.J."/>
            <person name="Welch R.D."/>
            <person name="Wenzel S.C."/>
            <person name="Whitworth D.E."/>
            <person name="Wilhelm S."/>
            <person name="Wittmann C."/>
            <person name="Bloecker H."/>
            <person name="Puehler A."/>
            <person name="Mueller R."/>
        </authorList>
    </citation>
    <scope>NUCLEOTIDE SEQUENCE [LARGE SCALE GENOMIC DNA]</scope>
    <source>
        <strain evidence="4">So ce56</strain>
    </source>
</reference>
<sequence length="406" mass="41806">MIPTKNRWLVLSLVAIAASSTSACTIETASSADTSDTSGSAGTSGGAGTSGAGGAGPSGSSGTTGTSGGAGASGSGGSSTGAGALPAGTFLYVRAETADHDQLIARDFATGAERVVTDLRGDGSEGWEIWGHTLSPDRTRIVLASLYGPTKEDNDTHLATRRLWSLATDGTDFRRLTPVFPNDGAGRTNFQISVDAPMFTADGTGILYDFGSWWYEGTSLQGGSFPWRVPAGGGLPEPFPTVLSCTVIEPSVNPATGEVLLIHSVCVNSEDQGIFLYPRAGGTSPTKLVDEGYGAGQVQPSLTPASWLGDGSGFVFVGTINIPADDTTVATSALLVYDMATATMSPLVLAEPDTYIDSVTIAPDATSLVYCLRHDDVTDLHAIDLTKAEPEDRPITTDGKSCYPAF</sequence>
<name>A9FP84_SORC5</name>
<accession>A9FP84</accession>
<gene>
    <name evidence="3" type="ordered locus">sce1875</name>
</gene>
<evidence type="ECO:0000313" key="4">
    <source>
        <dbReference type="Proteomes" id="UP000002139"/>
    </source>
</evidence>
<evidence type="ECO:0000313" key="3">
    <source>
        <dbReference type="EMBL" id="CAN92033.1"/>
    </source>
</evidence>
<keyword evidence="2" id="KW-0732">Signal</keyword>
<dbReference type="EMBL" id="AM746676">
    <property type="protein sequence ID" value="CAN92033.1"/>
    <property type="molecule type" value="Genomic_DNA"/>
</dbReference>
<dbReference type="Gene3D" id="2.120.10.30">
    <property type="entry name" value="TolB, C-terminal domain"/>
    <property type="match status" value="1"/>
</dbReference>